<sequence>MKGKLIGLGVSIILIAGVAIGLIELVRRANTSNHPNHDPLSSKSKAIQAICGPTDYKDACVTSLNSVANNQSATLKDYIQVAISSTIDAVKQSIEKSDSIGKEANDPLNKMAFADCKELLQLATDELQSLLRDTNDTNFSSLTNRENDLKNWLSATISYQQSCLDGVENSDLKEKMTKGLKITSQLTSNMLAIVSEFSPILSSFGINSNASINSRRLLNINENVSKFGKDGYPNWISTEDRKLLSRININNPFPNAIVAQDGSGQFRTISQAIAAYNPKNFKGRYVIYVKAGLYNEQVLITKDQVNIFMYGDGPRKTIVTGRKNNRDGVSTYQSATFAVIGNGFIGKSMGFQNTAGPEGHQAVALRVQSDMSAFYNCRMDGYQDTLYTQAHRQFYRNCVVSGTVDFIFGDGNVVIQNSLIIVRKPLDNQQNTVTAQGKKDRRETTGIVIHNCRIVPEQKLFPIRYQIPTFLGRPWKEYSTTIIMQSMLADFIQPVGWMPWAGTFALDTLYYGEYGNRGPGADTSRRVRWKGYHVITNRDEAIRFTVGRFIQGQQWLPFSSMPYLLDLKN</sequence>
<dbReference type="OMA" id="AAICEPT"/>
<evidence type="ECO:0000256" key="9">
    <source>
        <dbReference type="ARBA" id="ARBA00047928"/>
    </source>
</evidence>
<evidence type="ECO:0000256" key="5">
    <source>
        <dbReference type="ARBA" id="ARBA00022801"/>
    </source>
</evidence>
<evidence type="ECO:0000256" key="12">
    <source>
        <dbReference type="RuleBase" id="RU000589"/>
    </source>
</evidence>
<dbReference type="NCBIfam" id="TIGR01614">
    <property type="entry name" value="PME_inhib"/>
    <property type="match status" value="1"/>
</dbReference>
<dbReference type="Gene3D" id="2.160.20.10">
    <property type="entry name" value="Single-stranded right-handed beta-helix, Pectin lyase-like"/>
    <property type="match status" value="1"/>
</dbReference>
<dbReference type="InterPro" id="IPR033131">
    <property type="entry name" value="Pectinesterase_Asp_AS"/>
</dbReference>
<evidence type="ECO:0000259" key="13">
    <source>
        <dbReference type="SMART" id="SM00856"/>
    </source>
</evidence>
<keyword evidence="15" id="KW-1185">Reference proteome</keyword>
<dbReference type="PROSITE" id="PS00503">
    <property type="entry name" value="PECTINESTERASE_2"/>
    <property type="match status" value="1"/>
</dbReference>
<dbReference type="Proteomes" id="UP000035740">
    <property type="component" value="Unassembled WGS sequence"/>
</dbReference>
<evidence type="ECO:0000256" key="7">
    <source>
        <dbReference type="ARBA" id="ARBA00023157"/>
    </source>
</evidence>
<keyword evidence="8" id="KW-0325">Glycoprotein</keyword>
<dbReference type="GO" id="GO:0030599">
    <property type="term" value="F:pectinesterase activity"/>
    <property type="evidence" value="ECO:0007669"/>
    <property type="project" value="UniProtKB-UniRule"/>
</dbReference>
<evidence type="ECO:0000313" key="14">
    <source>
        <dbReference type="EMBL" id="KMS98641.1"/>
    </source>
</evidence>
<dbReference type="EC" id="3.1.1.11" evidence="4 12"/>
<evidence type="ECO:0000256" key="8">
    <source>
        <dbReference type="ARBA" id="ARBA00023180"/>
    </source>
</evidence>
<dbReference type="EMBL" id="KQ090248">
    <property type="protein sequence ID" value="KMS98641.1"/>
    <property type="molecule type" value="Genomic_DNA"/>
</dbReference>
<dbReference type="Gene3D" id="1.20.140.40">
    <property type="entry name" value="Invertase/pectin methylesterase inhibitor family protein"/>
    <property type="match status" value="1"/>
</dbReference>
<proteinExistence type="inferred from homology"/>
<evidence type="ECO:0000256" key="3">
    <source>
        <dbReference type="ARBA" id="ARBA00007786"/>
    </source>
</evidence>
<evidence type="ECO:0000256" key="2">
    <source>
        <dbReference type="ARBA" id="ARBA00006027"/>
    </source>
</evidence>
<dbReference type="FunFam" id="2.160.20.10:FF:000001">
    <property type="entry name" value="Pectinesterase"/>
    <property type="match status" value="1"/>
</dbReference>
<dbReference type="KEGG" id="bvg:104906956"/>
<dbReference type="InterPro" id="IPR012334">
    <property type="entry name" value="Pectin_lyas_fold"/>
</dbReference>
<comment type="pathway">
    <text evidence="1 12">Glycan metabolism; pectin degradation; 2-dehydro-3-deoxy-D-gluconate from pectin: step 1/5.</text>
</comment>
<comment type="similarity">
    <text evidence="3">In the C-terminal section; belongs to the pectinesterase family.</text>
</comment>
<gene>
    <name evidence="14" type="ORF">BVRB_3g070390</name>
</gene>
<dbReference type="InterPro" id="IPR011050">
    <property type="entry name" value="Pectin_lyase_fold/virulence"/>
</dbReference>
<evidence type="ECO:0000256" key="6">
    <source>
        <dbReference type="ARBA" id="ARBA00023085"/>
    </source>
</evidence>
<evidence type="ECO:0000256" key="1">
    <source>
        <dbReference type="ARBA" id="ARBA00005184"/>
    </source>
</evidence>
<dbReference type="Pfam" id="PF01095">
    <property type="entry name" value="Pectinesterase"/>
    <property type="match status" value="1"/>
</dbReference>
<feature type="active site" evidence="11">
    <location>
        <position position="405"/>
    </location>
</feature>
<dbReference type="Pfam" id="PF04043">
    <property type="entry name" value="PMEI"/>
    <property type="match status" value="1"/>
</dbReference>
<evidence type="ECO:0000313" key="15">
    <source>
        <dbReference type="Proteomes" id="UP000035740"/>
    </source>
</evidence>
<reference evidence="14 15" key="1">
    <citation type="journal article" date="2014" name="Nature">
        <title>The genome of the recently domesticated crop plant sugar beet (Beta vulgaris).</title>
        <authorList>
            <person name="Dohm J.C."/>
            <person name="Minoche A.E."/>
            <person name="Holtgrawe D."/>
            <person name="Capella-Gutierrez S."/>
            <person name="Zakrzewski F."/>
            <person name="Tafer H."/>
            <person name="Rupp O."/>
            <person name="Sorensen T.R."/>
            <person name="Stracke R."/>
            <person name="Reinhardt R."/>
            <person name="Goesmann A."/>
            <person name="Kraft T."/>
            <person name="Schulz B."/>
            <person name="Stadler P.F."/>
            <person name="Schmidt T."/>
            <person name="Gabaldon T."/>
            <person name="Lehrach H."/>
            <person name="Weisshaar B."/>
            <person name="Himmelbauer H."/>
        </authorList>
    </citation>
    <scope>NUCLEOTIDE SEQUENCE [LARGE SCALE GENOMIC DNA]</scope>
    <source>
        <tissue evidence="14">Taproot</tissue>
    </source>
</reference>
<dbReference type="PANTHER" id="PTHR31707">
    <property type="entry name" value="PECTINESTERASE"/>
    <property type="match status" value="1"/>
</dbReference>
<dbReference type="SMART" id="SM00856">
    <property type="entry name" value="PMEI"/>
    <property type="match status" value="1"/>
</dbReference>
<keyword evidence="7" id="KW-1015">Disulfide bond</keyword>
<dbReference type="InterPro" id="IPR035513">
    <property type="entry name" value="Invertase/methylesterase_inhib"/>
</dbReference>
<dbReference type="CDD" id="cd15798">
    <property type="entry name" value="PMEI-like_3"/>
    <property type="match status" value="1"/>
</dbReference>
<protein>
    <recommendedName>
        <fullName evidence="4 12">Pectinesterase</fullName>
        <ecNumber evidence="4 12">3.1.1.11</ecNumber>
    </recommendedName>
</protein>
<dbReference type="eggNOG" id="ENOG502QQVX">
    <property type="taxonomic scope" value="Eukaryota"/>
</dbReference>
<evidence type="ECO:0000256" key="11">
    <source>
        <dbReference type="PROSITE-ProRule" id="PRU10040"/>
    </source>
</evidence>
<dbReference type="OrthoDB" id="2019149at2759"/>
<feature type="domain" description="Pectinesterase inhibitor" evidence="13">
    <location>
        <begin position="42"/>
        <end position="193"/>
    </location>
</feature>
<dbReference type="InterPro" id="IPR006501">
    <property type="entry name" value="Pectinesterase_inhib_dom"/>
</dbReference>
<dbReference type="SUPFAM" id="SSF101148">
    <property type="entry name" value="Plant invertase/pectin methylesterase inhibitor"/>
    <property type="match status" value="1"/>
</dbReference>
<dbReference type="SUPFAM" id="SSF51126">
    <property type="entry name" value="Pectin lyase-like"/>
    <property type="match status" value="1"/>
</dbReference>
<dbReference type="Gramene" id="KMS98641">
    <property type="protein sequence ID" value="KMS98641"/>
    <property type="gene ID" value="BVRB_3g070390"/>
</dbReference>
<dbReference type="FunFam" id="1.20.140.40:FF:000001">
    <property type="entry name" value="Pectinesterase"/>
    <property type="match status" value="1"/>
</dbReference>
<dbReference type="AlphaFoldDB" id="A0A0J8BCN4"/>
<name>A0A0J8BCN4_BETVV</name>
<accession>A0A0J8BCN4</accession>
<dbReference type="UniPathway" id="UPA00545">
    <property type="reaction ID" value="UER00823"/>
</dbReference>
<comment type="catalytic activity">
    <reaction evidence="9 12">
        <text>[(1-&gt;4)-alpha-D-galacturonosyl methyl ester](n) + n H2O = [(1-&gt;4)-alpha-D-galacturonosyl](n) + n methanol + n H(+)</text>
        <dbReference type="Rhea" id="RHEA:22380"/>
        <dbReference type="Rhea" id="RHEA-COMP:14570"/>
        <dbReference type="Rhea" id="RHEA-COMP:14573"/>
        <dbReference type="ChEBI" id="CHEBI:15377"/>
        <dbReference type="ChEBI" id="CHEBI:15378"/>
        <dbReference type="ChEBI" id="CHEBI:17790"/>
        <dbReference type="ChEBI" id="CHEBI:140522"/>
        <dbReference type="ChEBI" id="CHEBI:140523"/>
        <dbReference type="EC" id="3.1.1.11"/>
    </reaction>
</comment>
<keyword evidence="5 12" id="KW-0378">Hydrolase</keyword>
<dbReference type="GO" id="GO:0042545">
    <property type="term" value="P:cell wall modification"/>
    <property type="evidence" value="ECO:0007669"/>
    <property type="project" value="UniProtKB-UniRule"/>
</dbReference>
<dbReference type="GO" id="GO:0045490">
    <property type="term" value="P:pectin catabolic process"/>
    <property type="evidence" value="ECO:0007669"/>
    <property type="project" value="UniProtKB-UniRule"/>
</dbReference>
<comment type="similarity">
    <text evidence="2">In the N-terminal section; belongs to the PMEI family.</text>
</comment>
<dbReference type="GO" id="GO:0004857">
    <property type="term" value="F:enzyme inhibitor activity"/>
    <property type="evidence" value="ECO:0007669"/>
    <property type="project" value="InterPro"/>
</dbReference>
<keyword evidence="6 12" id="KW-0063">Aspartyl esterase</keyword>
<comment type="function">
    <text evidence="10">Acts in the modification of cell walls via demethylesterification of cell wall pectin.</text>
</comment>
<dbReference type="InterPro" id="IPR000070">
    <property type="entry name" value="Pectinesterase_cat"/>
</dbReference>
<organism evidence="14 15">
    <name type="scientific">Beta vulgaris subsp. vulgaris</name>
    <name type="common">Beet</name>
    <dbReference type="NCBI Taxonomy" id="3555"/>
    <lineage>
        <taxon>Eukaryota</taxon>
        <taxon>Viridiplantae</taxon>
        <taxon>Streptophyta</taxon>
        <taxon>Embryophyta</taxon>
        <taxon>Tracheophyta</taxon>
        <taxon>Spermatophyta</taxon>
        <taxon>Magnoliopsida</taxon>
        <taxon>eudicotyledons</taxon>
        <taxon>Gunneridae</taxon>
        <taxon>Pentapetalae</taxon>
        <taxon>Caryophyllales</taxon>
        <taxon>Chenopodiaceae</taxon>
        <taxon>Betoideae</taxon>
        <taxon>Beta</taxon>
    </lineage>
</organism>
<evidence type="ECO:0000256" key="4">
    <source>
        <dbReference type="ARBA" id="ARBA00013229"/>
    </source>
</evidence>
<evidence type="ECO:0000256" key="10">
    <source>
        <dbReference type="ARBA" id="ARBA00057335"/>
    </source>
</evidence>